<dbReference type="Gramene" id="mRNA:HanXRQr2_Chr11g0481691">
    <property type="protein sequence ID" value="mRNA:HanXRQr2_Chr11g0481691"/>
    <property type="gene ID" value="HanXRQr2_Chr11g0481691"/>
</dbReference>
<dbReference type="OrthoDB" id="1434354at2759"/>
<dbReference type="InterPro" id="IPR036865">
    <property type="entry name" value="CRAL-TRIO_dom_sf"/>
</dbReference>
<dbReference type="SMART" id="SM00516">
    <property type="entry name" value="SEC14"/>
    <property type="match status" value="1"/>
</dbReference>
<dbReference type="PANTHER" id="PTHR46226">
    <property type="entry name" value="CRAL-TRIO DOMAIN-CONTAINING PROTEIN"/>
    <property type="match status" value="1"/>
</dbReference>
<name>A0A251TAG9_HELAN</name>
<feature type="compositionally biased region" description="Basic and acidic residues" evidence="1">
    <location>
        <begin position="330"/>
        <end position="344"/>
    </location>
</feature>
<dbReference type="AlphaFoldDB" id="A0A251TAG9"/>
<evidence type="ECO:0000256" key="1">
    <source>
        <dbReference type="SAM" id="MobiDB-lite"/>
    </source>
</evidence>
<reference evidence="4" key="2">
    <citation type="submission" date="2017-02" db="EMBL/GenBank/DDBJ databases">
        <title>Sunflower complete genome.</title>
        <authorList>
            <person name="Langlade N."/>
            <person name="Munos S."/>
        </authorList>
    </citation>
    <scope>NUCLEOTIDE SEQUENCE [LARGE SCALE GENOMIC DNA]</scope>
    <source>
        <tissue evidence="4">Leaves</tissue>
    </source>
</reference>
<reference evidence="3 5" key="1">
    <citation type="journal article" date="2017" name="Nature">
        <title>The sunflower genome provides insights into oil metabolism, flowering and Asterid evolution.</title>
        <authorList>
            <person name="Badouin H."/>
            <person name="Gouzy J."/>
            <person name="Grassa C.J."/>
            <person name="Murat F."/>
            <person name="Staton S.E."/>
            <person name="Cottret L."/>
            <person name="Lelandais-Briere C."/>
            <person name="Owens G.L."/>
            <person name="Carrere S."/>
            <person name="Mayjonade B."/>
            <person name="Legrand L."/>
            <person name="Gill N."/>
            <person name="Kane N.C."/>
            <person name="Bowers J.E."/>
            <person name="Hubner S."/>
            <person name="Bellec A."/>
            <person name="Berard A."/>
            <person name="Berges H."/>
            <person name="Blanchet N."/>
            <person name="Boniface M.C."/>
            <person name="Brunel D."/>
            <person name="Catrice O."/>
            <person name="Chaidir N."/>
            <person name="Claudel C."/>
            <person name="Donnadieu C."/>
            <person name="Faraut T."/>
            <person name="Fievet G."/>
            <person name="Helmstetter N."/>
            <person name="King M."/>
            <person name="Knapp S.J."/>
            <person name="Lai Z."/>
            <person name="Le Paslier M.C."/>
            <person name="Lippi Y."/>
            <person name="Lorenzon L."/>
            <person name="Mandel J.R."/>
            <person name="Marage G."/>
            <person name="Marchand G."/>
            <person name="Marquand E."/>
            <person name="Bret-Mestries E."/>
            <person name="Morien E."/>
            <person name="Nambeesan S."/>
            <person name="Nguyen T."/>
            <person name="Pegot-Espagnet P."/>
            <person name="Pouilly N."/>
            <person name="Raftis F."/>
            <person name="Sallet E."/>
            <person name="Schiex T."/>
            <person name="Thomas J."/>
            <person name="Vandecasteele C."/>
            <person name="Vares D."/>
            <person name="Vear F."/>
            <person name="Vautrin S."/>
            <person name="Crespi M."/>
            <person name="Mangin B."/>
            <person name="Burke J.M."/>
            <person name="Salse J."/>
            <person name="Munos S."/>
            <person name="Vincourt P."/>
            <person name="Rieseberg L.H."/>
            <person name="Langlade N.B."/>
        </authorList>
    </citation>
    <scope>NUCLEOTIDE SEQUENCE [LARGE SCALE GENOMIC DNA]</scope>
    <source>
        <strain evidence="5">cv. SF193</strain>
        <tissue evidence="3">Leaves</tissue>
    </source>
</reference>
<proteinExistence type="predicted"/>
<dbReference type="Pfam" id="PF03765">
    <property type="entry name" value="CRAL_TRIO_N"/>
    <property type="match status" value="1"/>
</dbReference>
<dbReference type="SUPFAM" id="SSF52087">
    <property type="entry name" value="CRAL/TRIO domain"/>
    <property type="match status" value="1"/>
</dbReference>
<dbReference type="Proteomes" id="UP000215914">
    <property type="component" value="Chromosome 11"/>
</dbReference>
<dbReference type="PROSITE" id="PS50191">
    <property type="entry name" value="CRAL_TRIO"/>
    <property type="match status" value="1"/>
</dbReference>
<dbReference type="InterPro" id="IPR036273">
    <property type="entry name" value="CRAL/TRIO_N_dom_sf"/>
</dbReference>
<dbReference type="InterPro" id="IPR001251">
    <property type="entry name" value="CRAL-TRIO_dom"/>
</dbReference>
<keyword evidence="5" id="KW-1185">Reference proteome</keyword>
<feature type="domain" description="CRAL-TRIO" evidence="2">
    <location>
        <begin position="79"/>
        <end position="239"/>
    </location>
</feature>
<dbReference type="EMBL" id="MNCJ02000326">
    <property type="protein sequence ID" value="KAF5781286.1"/>
    <property type="molecule type" value="Genomic_DNA"/>
</dbReference>
<dbReference type="CDD" id="cd00170">
    <property type="entry name" value="SEC14"/>
    <property type="match status" value="1"/>
</dbReference>
<dbReference type="OMA" id="YRDRIIC"/>
<dbReference type="PANTHER" id="PTHR46226:SF5">
    <property type="entry name" value="PHOSPHATIDYLINOSITOL_PHOSPHATIDYLCHOLINE TRANSFER PROTEIN SFH2"/>
    <property type="match status" value="1"/>
</dbReference>
<dbReference type="Gene3D" id="3.40.525.10">
    <property type="entry name" value="CRAL-TRIO lipid binding domain"/>
    <property type="match status" value="1"/>
</dbReference>
<feature type="region of interest" description="Disordered" evidence="1">
    <location>
        <begin position="319"/>
        <end position="344"/>
    </location>
</feature>
<gene>
    <name evidence="4" type="ORF">HannXRQ_Chr11g0334121</name>
    <name evidence="3" type="ORF">HanXRQr2_Chr11g0481691</name>
</gene>
<dbReference type="SMART" id="SM01100">
    <property type="entry name" value="CRAL_TRIO_N"/>
    <property type="match status" value="1"/>
</dbReference>
<sequence>MGIISEDIIKQFQNSIESLDDQLQNTFENLHHGYPVEALVRFLKARDGNIPKALQMLVDCLEWRIQNEIDDILSKPIVPVDFYRGVRDSQLIGMSGYTKEGRPVFTVGVGLSTYDKASIHYYVQSHIQINEYRDRIICPAATKKFGQHIGTCIKILDMTGLTISQLSQLKLLTVISSIDDLNYPEMTDIYYIVNAPFIFSACWKVVKPLLQERTRKKVQVLSGCGKDELLKIMDYDSLPHFCKSEGSGSGSAKHNRTRAGDDNCFSLDHGFHQELYNYINKQAEAVESRVMVSQKSFHVAFPQPDPNDEKIAQTIESELQKYSDPNGVADKLDDLAIKEDEEKK</sequence>
<dbReference type="EMBL" id="CM007900">
    <property type="protein sequence ID" value="OTG07763.1"/>
    <property type="molecule type" value="Genomic_DNA"/>
</dbReference>
<dbReference type="Pfam" id="PF00650">
    <property type="entry name" value="CRAL_TRIO"/>
    <property type="match status" value="1"/>
</dbReference>
<evidence type="ECO:0000313" key="5">
    <source>
        <dbReference type="Proteomes" id="UP000215914"/>
    </source>
</evidence>
<accession>A0A251TAG9</accession>
<reference evidence="3" key="3">
    <citation type="submission" date="2020-06" db="EMBL/GenBank/DDBJ databases">
        <title>Helianthus annuus Genome sequencing and assembly Release 2.</title>
        <authorList>
            <person name="Gouzy J."/>
            <person name="Langlade N."/>
            <person name="Munos S."/>
        </authorList>
    </citation>
    <scope>NUCLEOTIDE SEQUENCE</scope>
    <source>
        <tissue evidence="3">Leaves</tissue>
    </source>
</reference>
<dbReference type="SUPFAM" id="SSF46938">
    <property type="entry name" value="CRAL/TRIO N-terminal domain"/>
    <property type="match status" value="1"/>
</dbReference>
<evidence type="ECO:0000313" key="3">
    <source>
        <dbReference type="EMBL" id="KAF5781286.1"/>
    </source>
</evidence>
<evidence type="ECO:0000259" key="2">
    <source>
        <dbReference type="PROSITE" id="PS50191"/>
    </source>
</evidence>
<organism evidence="4 5">
    <name type="scientific">Helianthus annuus</name>
    <name type="common">Common sunflower</name>
    <dbReference type="NCBI Taxonomy" id="4232"/>
    <lineage>
        <taxon>Eukaryota</taxon>
        <taxon>Viridiplantae</taxon>
        <taxon>Streptophyta</taxon>
        <taxon>Embryophyta</taxon>
        <taxon>Tracheophyta</taxon>
        <taxon>Spermatophyta</taxon>
        <taxon>Magnoliopsida</taxon>
        <taxon>eudicotyledons</taxon>
        <taxon>Gunneridae</taxon>
        <taxon>Pentapetalae</taxon>
        <taxon>asterids</taxon>
        <taxon>campanulids</taxon>
        <taxon>Asterales</taxon>
        <taxon>Asteraceae</taxon>
        <taxon>Asteroideae</taxon>
        <taxon>Heliantheae alliance</taxon>
        <taxon>Heliantheae</taxon>
        <taxon>Helianthus</taxon>
    </lineage>
</organism>
<dbReference type="InterPro" id="IPR011074">
    <property type="entry name" value="CRAL/TRIO_N_dom"/>
</dbReference>
<evidence type="ECO:0000313" key="4">
    <source>
        <dbReference type="EMBL" id="OTG07763.1"/>
    </source>
</evidence>
<dbReference type="FunCoup" id="A0A251TAG9">
    <property type="interactions" value="690"/>
</dbReference>
<protein>
    <submittedName>
        <fullName evidence="3">CRAL-TRIO lipid binding domain, CRAL/TRIO domain, CRAL/TRIO domain superfamily</fullName>
    </submittedName>
    <submittedName>
        <fullName evidence="4">Putative CRAL-TRIO lipid binding domain-containing protein</fullName>
    </submittedName>
</protein>
<dbReference type="InParanoid" id="A0A251TAG9"/>